<proteinExistence type="predicted"/>
<evidence type="ECO:0000313" key="2">
    <source>
        <dbReference type="Proteomes" id="UP000747542"/>
    </source>
</evidence>
<keyword evidence="2" id="KW-1185">Reference proteome</keyword>
<feature type="non-terminal residue" evidence="1">
    <location>
        <position position="1"/>
    </location>
</feature>
<sequence>MESKYFNAEGRYSTSIRGGIRHYCKVAALIKNKEGECFVGTRVNNVHRGLPTLHTRNLDDERCDSVNY</sequence>
<accession>A0A8J5J6T2</accession>
<dbReference type="Proteomes" id="UP000747542">
    <property type="component" value="Unassembled WGS sequence"/>
</dbReference>
<dbReference type="AlphaFoldDB" id="A0A8J5J6T2"/>
<evidence type="ECO:0000313" key="1">
    <source>
        <dbReference type="EMBL" id="KAG7154017.1"/>
    </source>
</evidence>
<comment type="caution">
    <text evidence="1">The sequence shown here is derived from an EMBL/GenBank/DDBJ whole genome shotgun (WGS) entry which is preliminary data.</text>
</comment>
<protein>
    <submittedName>
        <fullName evidence="1">Uncharacterized protein</fullName>
    </submittedName>
</protein>
<gene>
    <name evidence="1" type="ORF">Hamer_G020081</name>
</gene>
<name>A0A8J5J6T2_HOMAM</name>
<dbReference type="EMBL" id="JAHLQT010045843">
    <property type="protein sequence ID" value="KAG7154017.1"/>
    <property type="molecule type" value="Genomic_DNA"/>
</dbReference>
<organism evidence="1 2">
    <name type="scientific">Homarus americanus</name>
    <name type="common">American lobster</name>
    <dbReference type="NCBI Taxonomy" id="6706"/>
    <lineage>
        <taxon>Eukaryota</taxon>
        <taxon>Metazoa</taxon>
        <taxon>Ecdysozoa</taxon>
        <taxon>Arthropoda</taxon>
        <taxon>Crustacea</taxon>
        <taxon>Multicrustacea</taxon>
        <taxon>Malacostraca</taxon>
        <taxon>Eumalacostraca</taxon>
        <taxon>Eucarida</taxon>
        <taxon>Decapoda</taxon>
        <taxon>Pleocyemata</taxon>
        <taxon>Astacidea</taxon>
        <taxon>Nephropoidea</taxon>
        <taxon>Nephropidae</taxon>
        <taxon>Homarus</taxon>
    </lineage>
</organism>
<reference evidence="1" key="1">
    <citation type="journal article" date="2021" name="Sci. Adv.">
        <title>The American lobster genome reveals insights on longevity, neural, and immune adaptations.</title>
        <authorList>
            <person name="Polinski J.M."/>
            <person name="Zimin A.V."/>
            <person name="Clark K.F."/>
            <person name="Kohn A.B."/>
            <person name="Sadowski N."/>
            <person name="Timp W."/>
            <person name="Ptitsyn A."/>
            <person name="Khanna P."/>
            <person name="Romanova D.Y."/>
            <person name="Williams P."/>
            <person name="Greenwood S.J."/>
            <person name="Moroz L.L."/>
            <person name="Walt D.R."/>
            <person name="Bodnar A.G."/>
        </authorList>
    </citation>
    <scope>NUCLEOTIDE SEQUENCE</scope>
    <source>
        <strain evidence="1">GMGI-L3</strain>
    </source>
</reference>